<dbReference type="RefSeq" id="WP_251932517.1">
    <property type="nucleotide sequence ID" value="NZ_CP098747.1"/>
</dbReference>
<protein>
    <submittedName>
        <fullName evidence="2">DUF4402 domain-containing protein</fullName>
    </submittedName>
</protein>
<keyword evidence="3" id="KW-1185">Reference proteome</keyword>
<dbReference type="EMBL" id="CP098747">
    <property type="protein sequence ID" value="USG59747.1"/>
    <property type="molecule type" value="Genomic_DNA"/>
</dbReference>
<reference evidence="2" key="1">
    <citation type="submission" date="2022-06" db="EMBL/GenBank/DDBJ databases">
        <title>Sneathiella actinostolidae sp. nov., isolated from a sea anemonein the Western Pacific Ocean.</title>
        <authorList>
            <person name="Wei M.J."/>
        </authorList>
    </citation>
    <scope>NUCLEOTIDE SEQUENCE</scope>
    <source>
        <strain evidence="2">PHK-P5</strain>
    </source>
</reference>
<proteinExistence type="predicted"/>
<evidence type="ECO:0000313" key="2">
    <source>
        <dbReference type="EMBL" id="USG59747.1"/>
    </source>
</evidence>
<evidence type="ECO:0000313" key="3">
    <source>
        <dbReference type="Proteomes" id="UP001056291"/>
    </source>
</evidence>
<gene>
    <name evidence="2" type="ORF">NBZ79_11220</name>
</gene>
<accession>A0ABY4W1L8</accession>
<feature type="signal peptide" evidence="1">
    <location>
        <begin position="1"/>
        <end position="23"/>
    </location>
</feature>
<name>A0ABY4W1L8_9PROT</name>
<evidence type="ECO:0000256" key="1">
    <source>
        <dbReference type="SAM" id="SignalP"/>
    </source>
</evidence>
<dbReference type="InterPro" id="IPR025514">
    <property type="entry name" value="DUF4402"/>
</dbReference>
<feature type="chain" id="PRO_5047233404" evidence="1">
    <location>
        <begin position="24"/>
        <end position="178"/>
    </location>
</feature>
<organism evidence="2 3">
    <name type="scientific">Sneathiella marina</name>
    <dbReference type="NCBI Taxonomy" id="2950108"/>
    <lineage>
        <taxon>Bacteria</taxon>
        <taxon>Pseudomonadati</taxon>
        <taxon>Pseudomonadota</taxon>
        <taxon>Alphaproteobacteria</taxon>
        <taxon>Sneathiellales</taxon>
        <taxon>Sneathiellaceae</taxon>
        <taxon>Sneathiella</taxon>
    </lineage>
</organism>
<sequence length="178" mass="17879">MNKHLRNIGLCAMGLIIASPAFAEDAETLATVKVVVPIEITHHTDLSFGKIAAGGAAGSVTLLAGLSGSSTITSVPTSITVTGSPGPARFTVYGSKGASVGLSASTTGLSNGNGDKLTVEDFNFESFQSSDGTSVTGTPVNLDANGRLGVNMGATLTIPDGSPYGDYSGNVTFSVTYN</sequence>
<keyword evidence="1" id="KW-0732">Signal</keyword>
<dbReference type="Pfam" id="PF14352">
    <property type="entry name" value="DUF4402"/>
    <property type="match status" value="1"/>
</dbReference>
<dbReference type="Proteomes" id="UP001056291">
    <property type="component" value="Chromosome"/>
</dbReference>